<keyword evidence="2" id="KW-0812">Transmembrane</keyword>
<organism evidence="3 4">
    <name type="scientific">Acrasis kona</name>
    <dbReference type="NCBI Taxonomy" id="1008807"/>
    <lineage>
        <taxon>Eukaryota</taxon>
        <taxon>Discoba</taxon>
        <taxon>Heterolobosea</taxon>
        <taxon>Tetramitia</taxon>
        <taxon>Eutetramitia</taxon>
        <taxon>Acrasidae</taxon>
        <taxon>Acrasis</taxon>
    </lineage>
</organism>
<keyword evidence="4" id="KW-1185">Reference proteome</keyword>
<keyword evidence="2" id="KW-1133">Transmembrane helix</keyword>
<comment type="caution">
    <text evidence="3">The sequence shown here is derived from an EMBL/GenBank/DDBJ whole genome shotgun (WGS) entry which is preliminary data.</text>
</comment>
<feature type="region of interest" description="Disordered" evidence="1">
    <location>
        <begin position="418"/>
        <end position="474"/>
    </location>
</feature>
<keyword evidence="3" id="KW-0418">Kinase</keyword>
<name>A0AAW2YJT6_9EUKA</name>
<sequence length="474" mass="54305">MDSQERSSQIVDDNVEESIVLDEHLPPWIVDVYESLSENNTTNYITLSEVLSRSIDPESPRWFMIPVKKQEFGERIRVWSAIRDEIYSHLRKDNKAMDKSKISNASAYHNAAVLSFFLNEYETCFQIMDKLIDSDMNATHLRAICYFYICTSQFENAAAIFMETPDSETQLSIIPIGTLKDFRNDLLNVICTHKPKNRLYALYQQHYDAQVNDAEYTAEEAREQCVVYIKMMLNQKEKNIITKTTKSKFQKIISFLFSLLPSTQFIFKLSAILISVLGFAAVTRNLSFYFAKKKRDQELMFSSIQNSFYNQNKNASSDVPAVGSDDFVLNKKDLEFVYPSNLIKQKLSQIRPPISQPSDPFDDQDVPPVKTDDYEYVNNLYNEIQQISSEQSEPVKKIRKVPKKKNLENQLVTITSGDGIVSQEQDASTPNVLPPTATDNKPKKSTNKTRKKAVKKVTTNVGSNVKTFGSKARR</sequence>
<reference evidence="3 4" key="1">
    <citation type="submission" date="2024-03" db="EMBL/GenBank/DDBJ databases">
        <title>The Acrasis kona genome and developmental transcriptomes reveal deep origins of eukaryotic multicellular pathways.</title>
        <authorList>
            <person name="Sheikh S."/>
            <person name="Fu C.-J."/>
            <person name="Brown M.W."/>
            <person name="Baldauf S.L."/>
        </authorList>
    </citation>
    <scope>NUCLEOTIDE SEQUENCE [LARGE SCALE GENOMIC DNA]</scope>
    <source>
        <strain evidence="3 4">ATCC MYA-3509</strain>
    </source>
</reference>
<evidence type="ECO:0000256" key="2">
    <source>
        <dbReference type="SAM" id="Phobius"/>
    </source>
</evidence>
<dbReference type="EMBL" id="JAOPGA020000191">
    <property type="protein sequence ID" value="KAL0477545.1"/>
    <property type="molecule type" value="Genomic_DNA"/>
</dbReference>
<proteinExistence type="predicted"/>
<feature type="transmembrane region" description="Helical" evidence="2">
    <location>
        <begin position="265"/>
        <end position="291"/>
    </location>
</feature>
<dbReference type="AlphaFoldDB" id="A0AAW2YJT6"/>
<dbReference type="Proteomes" id="UP001431209">
    <property type="component" value="Unassembled WGS sequence"/>
</dbReference>
<keyword evidence="2" id="KW-0472">Membrane</keyword>
<keyword evidence="3" id="KW-0808">Transferase</keyword>
<gene>
    <name evidence="3" type="ORF">AKO1_010867</name>
</gene>
<evidence type="ECO:0000256" key="1">
    <source>
        <dbReference type="SAM" id="MobiDB-lite"/>
    </source>
</evidence>
<protein>
    <submittedName>
        <fullName evidence="3">MAP kinase-activating death domain protein</fullName>
    </submittedName>
</protein>
<dbReference type="GO" id="GO:0016301">
    <property type="term" value="F:kinase activity"/>
    <property type="evidence" value="ECO:0007669"/>
    <property type="project" value="UniProtKB-KW"/>
</dbReference>
<feature type="compositionally biased region" description="Polar residues" evidence="1">
    <location>
        <begin position="418"/>
        <end position="431"/>
    </location>
</feature>
<accession>A0AAW2YJT6</accession>
<feature type="compositionally biased region" description="Basic residues" evidence="1">
    <location>
        <begin position="443"/>
        <end position="455"/>
    </location>
</feature>
<evidence type="ECO:0000313" key="4">
    <source>
        <dbReference type="Proteomes" id="UP001431209"/>
    </source>
</evidence>
<evidence type="ECO:0000313" key="3">
    <source>
        <dbReference type="EMBL" id="KAL0477545.1"/>
    </source>
</evidence>